<dbReference type="Gene3D" id="2.40.160.20">
    <property type="match status" value="1"/>
</dbReference>
<accession>A0A1M6A8Y0</accession>
<feature type="chain" id="PRO_5009915644" evidence="2">
    <location>
        <begin position="28"/>
        <end position="224"/>
    </location>
</feature>
<sequence length="224" mass="23514">MSIRIGALAASLLACTALVPLSAPAQAQDLFGQAVRGKQAGDVVLGAGVIGVLPQSGGRVSAIGGRPEASDTATAQLDLTYFVMPQLSLNLIAATTRHDVHVRGSAIGDVDLGRVWALPPTLTAQFHPFPASRISPYIGAGLNYTLFYGEGGGRTAPVTKVDVKNDFGYAVNFGVDVELAPRWLLNFDAKKLWLNPSVAVNSGAISARADLDPWIVGASVRYRF</sequence>
<dbReference type="GO" id="GO:0055085">
    <property type="term" value="P:transmembrane transport"/>
    <property type="evidence" value="ECO:0007669"/>
    <property type="project" value="TreeGrafter"/>
</dbReference>
<evidence type="ECO:0000313" key="3">
    <source>
        <dbReference type="EMBL" id="SHI32928.1"/>
    </source>
</evidence>
<dbReference type="AlphaFoldDB" id="A0A1M6A8Y0"/>
<dbReference type="InterPro" id="IPR011250">
    <property type="entry name" value="OMP/PagP_B-barrel"/>
</dbReference>
<evidence type="ECO:0000313" key="4">
    <source>
        <dbReference type="Proteomes" id="UP000184387"/>
    </source>
</evidence>
<dbReference type="EMBL" id="FQZF01000002">
    <property type="protein sequence ID" value="SHI32928.1"/>
    <property type="molecule type" value="Genomic_DNA"/>
</dbReference>
<evidence type="ECO:0000256" key="1">
    <source>
        <dbReference type="ARBA" id="ARBA00009330"/>
    </source>
</evidence>
<protein>
    <submittedName>
        <fullName evidence="3">Outer membrane protein</fullName>
    </submittedName>
</protein>
<dbReference type="Pfam" id="PF03922">
    <property type="entry name" value="OmpW"/>
    <property type="match status" value="1"/>
</dbReference>
<evidence type="ECO:0000256" key="2">
    <source>
        <dbReference type="SAM" id="SignalP"/>
    </source>
</evidence>
<dbReference type="SUPFAM" id="SSF56925">
    <property type="entry name" value="OMPA-like"/>
    <property type="match status" value="1"/>
</dbReference>
<proteinExistence type="inferred from homology"/>
<dbReference type="PANTHER" id="PTHR36920:SF1">
    <property type="entry name" value="OUTER MEMBRANE PROTEIN W"/>
    <property type="match status" value="1"/>
</dbReference>
<keyword evidence="4" id="KW-1185">Reference proteome</keyword>
<dbReference type="OrthoDB" id="9807574at2"/>
<dbReference type="STRING" id="198092.SAMN02745194_00037"/>
<comment type="similarity">
    <text evidence="1">Belongs to the OmpW/AlkL family.</text>
</comment>
<dbReference type="InterPro" id="IPR005618">
    <property type="entry name" value="OMPW"/>
</dbReference>
<dbReference type="RefSeq" id="WP_073129996.1">
    <property type="nucleotide sequence ID" value="NZ_FQZF01000002.1"/>
</dbReference>
<reference evidence="3 4" key="1">
    <citation type="submission" date="2016-11" db="EMBL/GenBank/DDBJ databases">
        <authorList>
            <person name="Jaros S."/>
            <person name="Januszkiewicz K."/>
            <person name="Wedrychowicz H."/>
        </authorList>
    </citation>
    <scope>NUCLEOTIDE SEQUENCE [LARGE SCALE GENOMIC DNA]</scope>
    <source>
        <strain evidence="3 4">DSM 14916</strain>
    </source>
</reference>
<dbReference type="Proteomes" id="UP000184387">
    <property type="component" value="Unassembled WGS sequence"/>
</dbReference>
<gene>
    <name evidence="3" type="ORF">SAMN02745194_00037</name>
</gene>
<feature type="signal peptide" evidence="2">
    <location>
        <begin position="1"/>
        <end position="27"/>
    </location>
</feature>
<dbReference type="PANTHER" id="PTHR36920">
    <property type="match status" value="1"/>
</dbReference>
<keyword evidence="2" id="KW-0732">Signal</keyword>
<dbReference type="GO" id="GO:0019867">
    <property type="term" value="C:outer membrane"/>
    <property type="evidence" value="ECO:0007669"/>
    <property type="project" value="InterPro"/>
</dbReference>
<name>A0A1M6A8Y0_9PROT</name>
<dbReference type="PROSITE" id="PS51257">
    <property type="entry name" value="PROKAR_LIPOPROTEIN"/>
    <property type="match status" value="1"/>
</dbReference>
<organism evidence="3 4">
    <name type="scientific">Muricoccus roseus</name>
    <dbReference type="NCBI Taxonomy" id="198092"/>
    <lineage>
        <taxon>Bacteria</taxon>
        <taxon>Pseudomonadati</taxon>
        <taxon>Pseudomonadota</taxon>
        <taxon>Alphaproteobacteria</taxon>
        <taxon>Acetobacterales</taxon>
        <taxon>Roseomonadaceae</taxon>
        <taxon>Muricoccus</taxon>
    </lineage>
</organism>